<dbReference type="Proteomes" id="UP001153076">
    <property type="component" value="Unassembled WGS sequence"/>
</dbReference>
<name>A0A9Q1GNB7_9CARY</name>
<keyword evidence="2" id="KW-1185">Reference proteome</keyword>
<evidence type="ECO:0000313" key="1">
    <source>
        <dbReference type="EMBL" id="KAJ8422319.1"/>
    </source>
</evidence>
<organism evidence="1 2">
    <name type="scientific">Carnegiea gigantea</name>
    <dbReference type="NCBI Taxonomy" id="171969"/>
    <lineage>
        <taxon>Eukaryota</taxon>
        <taxon>Viridiplantae</taxon>
        <taxon>Streptophyta</taxon>
        <taxon>Embryophyta</taxon>
        <taxon>Tracheophyta</taxon>
        <taxon>Spermatophyta</taxon>
        <taxon>Magnoliopsida</taxon>
        <taxon>eudicotyledons</taxon>
        <taxon>Gunneridae</taxon>
        <taxon>Pentapetalae</taxon>
        <taxon>Caryophyllales</taxon>
        <taxon>Cactineae</taxon>
        <taxon>Cactaceae</taxon>
        <taxon>Cactoideae</taxon>
        <taxon>Echinocereeae</taxon>
        <taxon>Carnegiea</taxon>
    </lineage>
</organism>
<proteinExistence type="predicted"/>
<gene>
    <name evidence="1" type="ORF">Cgig2_027688</name>
</gene>
<accession>A0A9Q1GNB7</accession>
<protein>
    <submittedName>
        <fullName evidence="1">Uncharacterized protein</fullName>
    </submittedName>
</protein>
<sequence length="159" mass="18096">MGFPRSLETDEMTFYVLENFEWDQREFAFPPLLLPYDYKDLCPDFNLAAAEEAAQDFLLPEIPEVVFYAMLLNDAVKIGVLCGGMIDIMESALVEHLRGVGVAQQGSDREEVNEALELGVLSSDLAKHLKSCLKGLQWYMCEACLQLDKHALWLAQYRR</sequence>
<evidence type="ECO:0000313" key="2">
    <source>
        <dbReference type="Proteomes" id="UP001153076"/>
    </source>
</evidence>
<dbReference type="AlphaFoldDB" id="A0A9Q1GNB7"/>
<reference evidence="1" key="1">
    <citation type="submission" date="2022-04" db="EMBL/GenBank/DDBJ databases">
        <title>Carnegiea gigantea Genome sequencing and assembly v2.</title>
        <authorList>
            <person name="Copetti D."/>
            <person name="Sanderson M.J."/>
            <person name="Burquez A."/>
            <person name="Wojciechowski M.F."/>
        </authorList>
    </citation>
    <scope>NUCLEOTIDE SEQUENCE</scope>
    <source>
        <strain evidence="1">SGP5-SGP5p</strain>
        <tissue evidence="1">Aerial part</tissue>
    </source>
</reference>
<comment type="caution">
    <text evidence="1">The sequence shown here is derived from an EMBL/GenBank/DDBJ whole genome shotgun (WGS) entry which is preliminary data.</text>
</comment>
<dbReference type="EMBL" id="JAKOGI010002297">
    <property type="protein sequence ID" value="KAJ8422319.1"/>
    <property type="molecule type" value="Genomic_DNA"/>
</dbReference>